<keyword evidence="4" id="KW-1003">Cell membrane</keyword>
<comment type="subcellular location">
    <subcellularLocation>
        <location evidence="1">Cell membrane</location>
        <topology evidence="1">Single-pass membrane protein</topology>
    </subcellularLocation>
</comment>
<protein>
    <submittedName>
        <fullName evidence="12">Preprotein translocase subunit YajC</fullName>
    </submittedName>
</protein>
<dbReference type="PANTHER" id="PTHR33909:SF1">
    <property type="entry name" value="SEC TRANSLOCON ACCESSORY COMPLEX SUBUNIT YAJC"/>
    <property type="match status" value="1"/>
</dbReference>
<accession>A0A930YPH8</accession>
<keyword evidence="13" id="KW-1185">Reference proteome</keyword>
<evidence type="ECO:0000256" key="3">
    <source>
        <dbReference type="ARBA" id="ARBA00022448"/>
    </source>
</evidence>
<gene>
    <name evidence="12" type="primary">yajC</name>
    <name evidence="12" type="ORF">ISU10_21015</name>
</gene>
<name>A0A930YPH8_9ACTN</name>
<keyword evidence="8" id="KW-0811">Translocation</keyword>
<dbReference type="SMART" id="SM01323">
    <property type="entry name" value="YajC"/>
    <property type="match status" value="1"/>
</dbReference>
<evidence type="ECO:0000256" key="10">
    <source>
        <dbReference type="SAM" id="MobiDB-lite"/>
    </source>
</evidence>
<comment type="caution">
    <text evidence="12">The sequence shown here is derived from an EMBL/GenBank/DDBJ whole genome shotgun (WGS) entry which is preliminary data.</text>
</comment>
<keyword evidence="9 11" id="KW-0472">Membrane</keyword>
<dbReference type="AlphaFoldDB" id="A0A930YPH8"/>
<keyword evidence="7 11" id="KW-1133">Transmembrane helix</keyword>
<keyword evidence="3" id="KW-0813">Transport</keyword>
<feature type="transmembrane region" description="Helical" evidence="11">
    <location>
        <begin position="6"/>
        <end position="23"/>
    </location>
</feature>
<sequence>MQELAGLLPLVAIGLLFYLLMIRPQARRQREVRQMQSTLNLGDQVMLTSGIYGEVRSLDDDRVRVEIAHDVVVEVARGAVGQRLAPPGSEDTSESTGTSADDTTGER</sequence>
<evidence type="ECO:0000256" key="8">
    <source>
        <dbReference type="ARBA" id="ARBA00023010"/>
    </source>
</evidence>
<proteinExistence type="inferred from homology"/>
<dbReference type="PANTHER" id="PTHR33909">
    <property type="entry name" value="SEC TRANSLOCON ACCESSORY COMPLEX SUBUNIT YAJC"/>
    <property type="match status" value="1"/>
</dbReference>
<dbReference type="PRINTS" id="PR01853">
    <property type="entry name" value="YAJCTRNLCASE"/>
</dbReference>
<evidence type="ECO:0000256" key="1">
    <source>
        <dbReference type="ARBA" id="ARBA00004162"/>
    </source>
</evidence>
<reference evidence="12" key="1">
    <citation type="submission" date="2020-11" db="EMBL/GenBank/DDBJ databases">
        <title>Nocardioides cynanchi sp. nov., isolated from soil of rhizosphere of Cynanchum wilfordii.</title>
        <authorList>
            <person name="Lee J.-S."/>
            <person name="Suh M.K."/>
            <person name="Kim J.-S."/>
        </authorList>
    </citation>
    <scope>NUCLEOTIDE SEQUENCE</scope>
    <source>
        <strain evidence="12">KCTC 19276</strain>
    </source>
</reference>
<evidence type="ECO:0000256" key="4">
    <source>
        <dbReference type="ARBA" id="ARBA00022475"/>
    </source>
</evidence>
<organism evidence="12 13">
    <name type="scientific">Nocardioides agariphilus</name>
    <dbReference type="NCBI Taxonomy" id="433664"/>
    <lineage>
        <taxon>Bacteria</taxon>
        <taxon>Bacillati</taxon>
        <taxon>Actinomycetota</taxon>
        <taxon>Actinomycetes</taxon>
        <taxon>Propionibacteriales</taxon>
        <taxon>Nocardioidaceae</taxon>
        <taxon>Nocardioides</taxon>
    </lineage>
</organism>
<dbReference type="GO" id="GO:0005886">
    <property type="term" value="C:plasma membrane"/>
    <property type="evidence" value="ECO:0007669"/>
    <property type="project" value="UniProtKB-SubCell"/>
</dbReference>
<comment type="similarity">
    <text evidence="2">Belongs to the YajC family.</text>
</comment>
<evidence type="ECO:0000256" key="11">
    <source>
        <dbReference type="SAM" id="Phobius"/>
    </source>
</evidence>
<dbReference type="NCBIfam" id="TIGR00739">
    <property type="entry name" value="yajC"/>
    <property type="match status" value="1"/>
</dbReference>
<dbReference type="RefSeq" id="WP_194698409.1">
    <property type="nucleotide sequence ID" value="NZ_JADKPO010000043.1"/>
</dbReference>
<keyword evidence="5 11" id="KW-0812">Transmembrane</keyword>
<evidence type="ECO:0000256" key="2">
    <source>
        <dbReference type="ARBA" id="ARBA00006742"/>
    </source>
</evidence>
<evidence type="ECO:0000256" key="5">
    <source>
        <dbReference type="ARBA" id="ARBA00022692"/>
    </source>
</evidence>
<keyword evidence="6" id="KW-0653">Protein transport</keyword>
<feature type="region of interest" description="Disordered" evidence="10">
    <location>
        <begin position="82"/>
        <end position="107"/>
    </location>
</feature>
<dbReference type="EMBL" id="JADKPO010000043">
    <property type="protein sequence ID" value="MBF4770264.1"/>
    <property type="molecule type" value="Genomic_DNA"/>
</dbReference>
<evidence type="ECO:0000256" key="7">
    <source>
        <dbReference type="ARBA" id="ARBA00022989"/>
    </source>
</evidence>
<evidence type="ECO:0000313" key="12">
    <source>
        <dbReference type="EMBL" id="MBF4770264.1"/>
    </source>
</evidence>
<dbReference type="GO" id="GO:0015031">
    <property type="term" value="P:protein transport"/>
    <property type="evidence" value="ECO:0007669"/>
    <property type="project" value="UniProtKB-KW"/>
</dbReference>
<dbReference type="InterPro" id="IPR003849">
    <property type="entry name" value="Preprotein_translocase_YajC"/>
</dbReference>
<evidence type="ECO:0000256" key="9">
    <source>
        <dbReference type="ARBA" id="ARBA00023136"/>
    </source>
</evidence>
<dbReference type="Pfam" id="PF02699">
    <property type="entry name" value="YajC"/>
    <property type="match status" value="1"/>
</dbReference>
<feature type="compositionally biased region" description="Low complexity" evidence="10">
    <location>
        <begin position="88"/>
        <end position="107"/>
    </location>
</feature>
<evidence type="ECO:0000256" key="6">
    <source>
        <dbReference type="ARBA" id="ARBA00022927"/>
    </source>
</evidence>
<evidence type="ECO:0000313" key="13">
    <source>
        <dbReference type="Proteomes" id="UP000660668"/>
    </source>
</evidence>
<dbReference type="Proteomes" id="UP000660668">
    <property type="component" value="Unassembled WGS sequence"/>
</dbReference>